<dbReference type="HOGENOM" id="CLU_081839_0_0_9"/>
<gene>
    <name evidence="1" type="ordered locus">BH0808</name>
</gene>
<dbReference type="OrthoDB" id="2573403at2"/>
<dbReference type="RefSeq" id="WP_010896981.1">
    <property type="nucleotide sequence ID" value="NC_002570.2"/>
</dbReference>
<dbReference type="PIR" id="H83750">
    <property type="entry name" value="H83750"/>
</dbReference>
<protein>
    <submittedName>
        <fullName evidence="1">BH0808 protein</fullName>
    </submittedName>
</protein>
<dbReference type="KEGG" id="bha:BH0808"/>
<accession>Q9KEP4</accession>
<dbReference type="Proteomes" id="UP000001258">
    <property type="component" value="Chromosome"/>
</dbReference>
<proteinExistence type="predicted"/>
<organism evidence="1 2">
    <name type="scientific">Halalkalibacterium halodurans (strain ATCC BAA-125 / DSM 18197 / FERM 7344 / JCM 9153 / C-125)</name>
    <name type="common">Bacillus halodurans</name>
    <dbReference type="NCBI Taxonomy" id="272558"/>
    <lineage>
        <taxon>Bacteria</taxon>
        <taxon>Bacillati</taxon>
        <taxon>Bacillota</taxon>
        <taxon>Bacilli</taxon>
        <taxon>Bacillales</taxon>
        <taxon>Bacillaceae</taxon>
        <taxon>Halalkalibacterium (ex Joshi et al. 2022)</taxon>
    </lineage>
</organism>
<dbReference type="EMBL" id="BA000004">
    <property type="protein sequence ID" value="BAB04527.1"/>
    <property type="molecule type" value="Genomic_DNA"/>
</dbReference>
<dbReference type="AlphaFoldDB" id="Q9KEP4"/>
<keyword evidence="2" id="KW-1185">Reference proteome</keyword>
<name>Q9KEP4_HALH5</name>
<reference evidence="1 2" key="1">
    <citation type="journal article" date="2000" name="Nucleic Acids Res.">
        <title>Complete genome sequence of the alkaliphilic bacterium Bacillus halodurans and genomic sequence comparison with Bacillus subtilis.</title>
        <authorList>
            <person name="Takami H."/>
            <person name="Nakasone K."/>
            <person name="Takaki Y."/>
            <person name="Maeno G."/>
            <person name="Sasaki R."/>
            <person name="Masui N."/>
            <person name="Fuji F."/>
            <person name="Hirama C."/>
            <person name="Nakamura Y."/>
            <person name="Ogasawara N."/>
            <person name="Kuhara S."/>
            <person name="Horikoshi K."/>
        </authorList>
    </citation>
    <scope>NUCLEOTIDE SEQUENCE [LARGE SCALE GENOMIC DNA]</scope>
    <source>
        <strain evidence="2">ATCC BAA-125 / DSM 18197 / FERM 7344 / JCM 9153 / C-125</strain>
    </source>
</reference>
<evidence type="ECO:0000313" key="1">
    <source>
        <dbReference type="EMBL" id="BAB04527.1"/>
    </source>
</evidence>
<sequence>MASKVERLDQRLAELSPKNIGEQVRKLVIEIYGIDLQVVSDKNVGKQARYRETLVTELLMANSRYSREAVHTLSKVEFLIEYLNSTGERSPERIRELINDIFGINLYGISSLEGKGLALYSKGQWLVKGEQDLFILHTSASDEEVWIYPTEYFKHRRDDQLWPESFKHRLETLGFVFDDERKAYSYREPTGASIPNDFKVTSTQSVLEEIACIRNKMSKGEGLHS</sequence>
<dbReference type="eggNOG" id="ENOG5031VAP">
    <property type="taxonomic scope" value="Bacteria"/>
</dbReference>
<evidence type="ECO:0000313" key="2">
    <source>
        <dbReference type="Proteomes" id="UP000001258"/>
    </source>
</evidence>